<protein>
    <submittedName>
        <fullName evidence="2">Polyketide synthase enoyl reductase</fullName>
    </submittedName>
</protein>
<proteinExistence type="predicted"/>
<dbReference type="PANTHER" id="PTHR43677">
    <property type="entry name" value="SHORT-CHAIN DEHYDROGENASE/REDUCTASE"/>
    <property type="match status" value="1"/>
</dbReference>
<dbReference type="AlphaFoldDB" id="W0FFC0"/>
<evidence type="ECO:0000259" key="1">
    <source>
        <dbReference type="Pfam" id="PF08240"/>
    </source>
</evidence>
<dbReference type="EMBL" id="KF463154">
    <property type="protein sequence ID" value="AHF20247.1"/>
    <property type="molecule type" value="Genomic_DNA"/>
</dbReference>
<dbReference type="Pfam" id="PF08240">
    <property type="entry name" value="ADH_N"/>
    <property type="match status" value="1"/>
</dbReference>
<dbReference type="GO" id="GO:0016491">
    <property type="term" value="F:oxidoreductase activity"/>
    <property type="evidence" value="ECO:0007669"/>
    <property type="project" value="TreeGrafter"/>
</dbReference>
<dbReference type="SUPFAM" id="SSF50129">
    <property type="entry name" value="GroES-like"/>
    <property type="match status" value="1"/>
</dbReference>
<sequence length="117" mass="12696">GQIRIGVHYCGVNVSDYFLSTGQSEVKLNLPFVPGFEVSGEILEIGPKLENPHNSDSEEEDELTVGDRVLALNKEYLHGFSTECISDQQDVFAIPSSINYKNAAALADSYGTAMLGI</sequence>
<dbReference type="GO" id="GO:0005739">
    <property type="term" value="C:mitochondrion"/>
    <property type="evidence" value="ECO:0007669"/>
    <property type="project" value="TreeGrafter"/>
</dbReference>
<dbReference type="Gene3D" id="3.90.180.10">
    <property type="entry name" value="Medium-chain alcohol dehydrogenases, catalytic domain"/>
    <property type="match status" value="1"/>
</dbReference>
<dbReference type="PANTHER" id="PTHR43677:SF4">
    <property type="entry name" value="QUINONE OXIDOREDUCTASE-LIKE PROTEIN 2"/>
    <property type="match status" value="1"/>
</dbReference>
<reference evidence="2" key="1">
    <citation type="journal article" date="2016" name="J Entomol Res Soc">
        <title>Genes Involved in the Biosynthesis of Lac Dye Constituents in Indian Lac Insect, Kerria lacca (Kerr).</title>
        <authorList>
            <person name="Shamim G."/>
            <person name="Pandey D.M."/>
            <person name="Sharma K.K."/>
            <person name="Ramani R."/>
        </authorList>
    </citation>
    <scope>NUCLEOTIDE SEQUENCE</scope>
    <source>
        <strain evidence="2">LIK0010_C</strain>
    </source>
</reference>
<feature type="non-terminal residue" evidence="2">
    <location>
        <position position="117"/>
    </location>
</feature>
<dbReference type="InterPro" id="IPR013154">
    <property type="entry name" value="ADH-like_N"/>
</dbReference>
<dbReference type="InterPro" id="IPR011032">
    <property type="entry name" value="GroES-like_sf"/>
</dbReference>
<accession>W0FFC0</accession>
<feature type="non-terminal residue" evidence="2">
    <location>
        <position position="1"/>
    </location>
</feature>
<name>W0FFC0_9HEMI</name>
<dbReference type="InterPro" id="IPR051397">
    <property type="entry name" value="Zn-ADH-like_protein"/>
</dbReference>
<organism evidence="2">
    <name type="scientific">Kerria lacca</name>
    <name type="common">common lac scale</name>
    <dbReference type="NCBI Taxonomy" id="473130"/>
    <lineage>
        <taxon>Eukaryota</taxon>
        <taxon>Metazoa</taxon>
        <taxon>Ecdysozoa</taxon>
        <taxon>Arthropoda</taxon>
        <taxon>Hexapoda</taxon>
        <taxon>Insecta</taxon>
        <taxon>Pterygota</taxon>
        <taxon>Neoptera</taxon>
        <taxon>Paraneoptera</taxon>
        <taxon>Hemiptera</taxon>
        <taxon>Sternorrhyncha</taxon>
        <taxon>Coccoidea</taxon>
        <taxon>Tachardiidae</taxon>
        <taxon>Kerria</taxon>
    </lineage>
</organism>
<feature type="domain" description="Alcohol dehydrogenase-like N-terminal" evidence="1">
    <location>
        <begin position="1"/>
        <end position="90"/>
    </location>
</feature>
<evidence type="ECO:0000313" key="2">
    <source>
        <dbReference type="EMBL" id="AHF20247.1"/>
    </source>
</evidence>